<feature type="active site" evidence="4">
    <location>
        <position position="21"/>
    </location>
</feature>
<organism evidence="7 8">
    <name type="scientific">Lutimaribacter pacificus</name>
    <dbReference type="NCBI Taxonomy" id="391948"/>
    <lineage>
        <taxon>Bacteria</taxon>
        <taxon>Pseudomonadati</taxon>
        <taxon>Pseudomonadota</taxon>
        <taxon>Alphaproteobacteria</taxon>
        <taxon>Rhodobacterales</taxon>
        <taxon>Roseobacteraceae</taxon>
        <taxon>Lutimaribacter</taxon>
    </lineage>
</organism>
<proteinExistence type="inferred from homology"/>
<dbReference type="PANTHER" id="PTHR47268">
    <property type="entry name" value="ACYLPHOSPHATASE"/>
    <property type="match status" value="1"/>
</dbReference>
<dbReference type="PROSITE" id="PS51160">
    <property type="entry name" value="ACYLPHOSPHATASE_3"/>
    <property type="match status" value="1"/>
</dbReference>
<dbReference type="InterPro" id="IPR017968">
    <property type="entry name" value="Acylphosphatase_CS"/>
</dbReference>
<dbReference type="Gene3D" id="3.30.70.100">
    <property type="match status" value="1"/>
</dbReference>
<dbReference type="Pfam" id="PF00708">
    <property type="entry name" value="Acylphosphatase"/>
    <property type="match status" value="1"/>
</dbReference>
<dbReference type="AlphaFoldDB" id="A0A1H0J2Y3"/>
<dbReference type="InterPro" id="IPR020456">
    <property type="entry name" value="Acylphosphatase"/>
</dbReference>
<name>A0A1H0J2Y3_9RHOB</name>
<dbReference type="InterPro" id="IPR036046">
    <property type="entry name" value="Acylphosphatase-like_dom_sf"/>
</dbReference>
<evidence type="ECO:0000313" key="8">
    <source>
        <dbReference type="Proteomes" id="UP000324252"/>
    </source>
</evidence>
<dbReference type="RefSeq" id="WP_149788726.1">
    <property type="nucleotide sequence ID" value="NZ_FNIO01000005.1"/>
</dbReference>
<comment type="similarity">
    <text evidence="1 5">Belongs to the acylphosphatase family.</text>
</comment>
<dbReference type="PANTHER" id="PTHR47268:SF4">
    <property type="entry name" value="ACYLPHOSPHATASE"/>
    <property type="match status" value="1"/>
</dbReference>
<dbReference type="EMBL" id="FQZZ01000003">
    <property type="protein sequence ID" value="SHK14485.1"/>
    <property type="molecule type" value="Genomic_DNA"/>
</dbReference>
<feature type="domain" description="Acylphosphatase-like" evidence="6">
    <location>
        <begin position="6"/>
        <end position="94"/>
    </location>
</feature>
<evidence type="ECO:0000313" key="7">
    <source>
        <dbReference type="EMBL" id="SHK14485.1"/>
    </source>
</evidence>
<evidence type="ECO:0000256" key="2">
    <source>
        <dbReference type="ARBA" id="ARBA00012150"/>
    </source>
</evidence>
<accession>A0A1H0J2Y3</accession>
<keyword evidence="8" id="KW-1185">Reference proteome</keyword>
<sequence>MTRPIAIEARVRGRVQGVAFRAWTQAQADKLDLRGWVTNNGDGSVSALFVGPKARVDEMIARLWGGPGAAAVADVATHEVAVPAEAGDGFRIVR</sequence>
<evidence type="ECO:0000256" key="1">
    <source>
        <dbReference type="ARBA" id="ARBA00005614"/>
    </source>
</evidence>
<dbReference type="SUPFAM" id="SSF54975">
    <property type="entry name" value="Acylphosphatase/BLUF domain-like"/>
    <property type="match status" value="1"/>
</dbReference>
<protein>
    <recommendedName>
        <fullName evidence="2 4">acylphosphatase</fullName>
        <ecNumber evidence="2 4">3.6.1.7</ecNumber>
    </recommendedName>
</protein>
<gene>
    <name evidence="7" type="ORF">SAMN05444142_103418</name>
</gene>
<comment type="catalytic activity">
    <reaction evidence="3 4">
        <text>an acyl phosphate + H2O = a carboxylate + phosphate + H(+)</text>
        <dbReference type="Rhea" id="RHEA:14965"/>
        <dbReference type="ChEBI" id="CHEBI:15377"/>
        <dbReference type="ChEBI" id="CHEBI:15378"/>
        <dbReference type="ChEBI" id="CHEBI:29067"/>
        <dbReference type="ChEBI" id="CHEBI:43474"/>
        <dbReference type="ChEBI" id="CHEBI:59918"/>
        <dbReference type="EC" id="3.6.1.7"/>
    </reaction>
</comment>
<evidence type="ECO:0000259" key="6">
    <source>
        <dbReference type="PROSITE" id="PS51160"/>
    </source>
</evidence>
<feature type="active site" evidence="4">
    <location>
        <position position="39"/>
    </location>
</feature>
<keyword evidence="4" id="KW-0378">Hydrolase</keyword>
<dbReference type="PROSITE" id="PS00150">
    <property type="entry name" value="ACYLPHOSPHATASE_1"/>
    <property type="match status" value="1"/>
</dbReference>
<evidence type="ECO:0000256" key="5">
    <source>
        <dbReference type="RuleBase" id="RU004168"/>
    </source>
</evidence>
<dbReference type="EC" id="3.6.1.7" evidence="2 4"/>
<dbReference type="Proteomes" id="UP000324252">
    <property type="component" value="Unassembled WGS sequence"/>
</dbReference>
<dbReference type="OrthoDB" id="5295388at2"/>
<evidence type="ECO:0000256" key="3">
    <source>
        <dbReference type="ARBA" id="ARBA00047645"/>
    </source>
</evidence>
<dbReference type="PRINTS" id="PR00112">
    <property type="entry name" value="ACYLPHPHTASE"/>
</dbReference>
<reference evidence="7 8" key="1">
    <citation type="submission" date="2016-11" db="EMBL/GenBank/DDBJ databases">
        <authorList>
            <person name="Varghese N."/>
            <person name="Submissions S."/>
        </authorList>
    </citation>
    <scope>NUCLEOTIDE SEQUENCE [LARGE SCALE GENOMIC DNA]</scope>
    <source>
        <strain evidence="7 8">DSM 29620</strain>
    </source>
</reference>
<dbReference type="InterPro" id="IPR001792">
    <property type="entry name" value="Acylphosphatase-like_dom"/>
</dbReference>
<evidence type="ECO:0000256" key="4">
    <source>
        <dbReference type="PROSITE-ProRule" id="PRU00520"/>
    </source>
</evidence>
<dbReference type="GO" id="GO:0003998">
    <property type="term" value="F:acylphosphatase activity"/>
    <property type="evidence" value="ECO:0007669"/>
    <property type="project" value="UniProtKB-EC"/>
</dbReference>